<protein>
    <submittedName>
        <fullName evidence="4">Uncharacterized protein</fullName>
    </submittedName>
</protein>
<dbReference type="Pfam" id="PF20009">
    <property type="entry name" value="GEVED"/>
    <property type="match status" value="1"/>
</dbReference>
<feature type="region of interest" description="Disordered" evidence="1">
    <location>
        <begin position="121"/>
        <end position="142"/>
    </location>
</feature>
<evidence type="ECO:0000259" key="3">
    <source>
        <dbReference type="Pfam" id="PF25470"/>
    </source>
</evidence>
<feature type="non-terminal residue" evidence="4">
    <location>
        <position position="378"/>
    </location>
</feature>
<comment type="caution">
    <text evidence="4">The sequence shown here is derived from an EMBL/GenBank/DDBJ whole genome shotgun (WGS) entry which is preliminary data.</text>
</comment>
<evidence type="ECO:0000256" key="1">
    <source>
        <dbReference type="SAM" id="MobiDB-lite"/>
    </source>
</evidence>
<sequence>PPFTSTGTADSYFDVFFQLGFSSITLYTPTPARMNALIHEKPPANGDIYQSTAALQLFDENGTPTDYYIGQIQYEPNPTQYDWGDAPDDAGTARYPTLAVNNGANHITGSGLMLGASVDAELDGQPDNTASGDDNDGSDDEDGVNFITWPLIPGRPAIVEVTASTNGLLYAWVDFSADDSWAQAGDQIFDAQPLTPGVNSLIFQVPMTASTNITTFGRFRFTSDTNVSFDGPASDGEVEDHIVKIKERCGIKWVQLPDETQNGVDICVTNTEDTPRILADDFQCKKFGLSTDIHLWGSWVDDIKGNITNIQLSFYSDDPIGIGGTDPENLYSKPDKLLWLRDILPGQFTEQLHATVVPGEYWWDPAFDIVTANGDTQI</sequence>
<dbReference type="InterPro" id="IPR045474">
    <property type="entry name" value="GEVED"/>
</dbReference>
<reference evidence="4" key="1">
    <citation type="journal article" date="2015" name="Nature">
        <title>Complex archaea that bridge the gap between prokaryotes and eukaryotes.</title>
        <authorList>
            <person name="Spang A."/>
            <person name="Saw J.H."/>
            <person name="Jorgensen S.L."/>
            <person name="Zaremba-Niedzwiedzka K."/>
            <person name="Martijn J."/>
            <person name="Lind A.E."/>
            <person name="van Eijk R."/>
            <person name="Schleper C."/>
            <person name="Guy L."/>
            <person name="Ettema T.J."/>
        </authorList>
    </citation>
    <scope>NUCLEOTIDE SEQUENCE</scope>
</reference>
<name>A0A0F9ABA0_9ZZZZ</name>
<proteinExistence type="predicted"/>
<feature type="domain" description="GEVED" evidence="2">
    <location>
        <begin position="169"/>
        <end position="243"/>
    </location>
</feature>
<dbReference type="InterPro" id="IPR057223">
    <property type="entry name" value="DUF7901"/>
</dbReference>
<dbReference type="AlphaFoldDB" id="A0A0F9ABA0"/>
<accession>A0A0F9ABA0</accession>
<feature type="non-terminal residue" evidence="4">
    <location>
        <position position="1"/>
    </location>
</feature>
<feature type="domain" description="DUF7901" evidence="3">
    <location>
        <begin position="251"/>
        <end position="374"/>
    </location>
</feature>
<gene>
    <name evidence="4" type="ORF">LCGC14_2933250</name>
</gene>
<dbReference type="Pfam" id="PF25470">
    <property type="entry name" value="DUF7901"/>
    <property type="match status" value="1"/>
</dbReference>
<evidence type="ECO:0000259" key="2">
    <source>
        <dbReference type="Pfam" id="PF20009"/>
    </source>
</evidence>
<organism evidence="4">
    <name type="scientific">marine sediment metagenome</name>
    <dbReference type="NCBI Taxonomy" id="412755"/>
    <lineage>
        <taxon>unclassified sequences</taxon>
        <taxon>metagenomes</taxon>
        <taxon>ecological metagenomes</taxon>
    </lineage>
</organism>
<dbReference type="EMBL" id="LAZR01058611">
    <property type="protein sequence ID" value="KKK69516.1"/>
    <property type="molecule type" value="Genomic_DNA"/>
</dbReference>
<feature type="compositionally biased region" description="Acidic residues" evidence="1">
    <location>
        <begin position="133"/>
        <end position="142"/>
    </location>
</feature>
<evidence type="ECO:0000313" key="4">
    <source>
        <dbReference type="EMBL" id="KKK69516.1"/>
    </source>
</evidence>